<evidence type="ECO:0000313" key="2">
    <source>
        <dbReference type="EMBL" id="KYP31452.1"/>
    </source>
</evidence>
<sequence length="79" mass="9417">MLVGEAEHWWRNTYQMLTARGVTVDWECFRTVFMEKYYPESVRHAKEAEFLRLIQGGVDCIRVCIEVRELGSFLFTGYF</sequence>
<dbReference type="Pfam" id="PF03732">
    <property type="entry name" value="Retrotrans_gag"/>
    <property type="match status" value="1"/>
</dbReference>
<dbReference type="EMBL" id="KQ485978">
    <property type="protein sequence ID" value="KYP31452.1"/>
    <property type="molecule type" value="Genomic_DNA"/>
</dbReference>
<dbReference type="Proteomes" id="UP000075243">
    <property type="component" value="Unassembled WGS sequence"/>
</dbReference>
<organism evidence="2 3">
    <name type="scientific">Cajanus cajan</name>
    <name type="common">Pigeon pea</name>
    <name type="synonym">Cajanus indicus</name>
    <dbReference type="NCBI Taxonomy" id="3821"/>
    <lineage>
        <taxon>Eukaryota</taxon>
        <taxon>Viridiplantae</taxon>
        <taxon>Streptophyta</taxon>
        <taxon>Embryophyta</taxon>
        <taxon>Tracheophyta</taxon>
        <taxon>Spermatophyta</taxon>
        <taxon>Magnoliopsida</taxon>
        <taxon>eudicotyledons</taxon>
        <taxon>Gunneridae</taxon>
        <taxon>Pentapetalae</taxon>
        <taxon>rosids</taxon>
        <taxon>fabids</taxon>
        <taxon>Fabales</taxon>
        <taxon>Fabaceae</taxon>
        <taxon>Papilionoideae</taxon>
        <taxon>50 kb inversion clade</taxon>
        <taxon>NPAAA clade</taxon>
        <taxon>indigoferoid/millettioid clade</taxon>
        <taxon>Phaseoleae</taxon>
        <taxon>Cajanus</taxon>
    </lineage>
</organism>
<proteinExistence type="predicted"/>
<dbReference type="Gramene" id="C.cajan_48427.t">
    <property type="protein sequence ID" value="C.cajan_48427.t.cds1"/>
    <property type="gene ID" value="C.cajan_48427"/>
</dbReference>
<accession>A0A151QMG7</accession>
<reference evidence="2" key="1">
    <citation type="journal article" date="2012" name="Nat. Biotechnol.">
        <title>Draft genome sequence of pigeonpea (Cajanus cajan), an orphan legume crop of resource-poor farmers.</title>
        <authorList>
            <person name="Varshney R.K."/>
            <person name="Chen W."/>
            <person name="Li Y."/>
            <person name="Bharti A.K."/>
            <person name="Saxena R.K."/>
            <person name="Schlueter J.A."/>
            <person name="Donoghue M.T."/>
            <person name="Azam S."/>
            <person name="Fan G."/>
            <person name="Whaley A.M."/>
            <person name="Farmer A.D."/>
            <person name="Sheridan J."/>
            <person name="Iwata A."/>
            <person name="Tuteja R."/>
            <person name="Penmetsa R.V."/>
            <person name="Wu W."/>
            <person name="Upadhyaya H.D."/>
            <person name="Yang S.P."/>
            <person name="Shah T."/>
            <person name="Saxena K.B."/>
            <person name="Michael T."/>
            <person name="McCombie W.R."/>
            <person name="Yang B."/>
            <person name="Zhang G."/>
            <person name="Yang H."/>
            <person name="Wang J."/>
            <person name="Spillane C."/>
            <person name="Cook D.R."/>
            <person name="May G.D."/>
            <person name="Xu X."/>
            <person name="Jackson S.A."/>
        </authorList>
    </citation>
    <scope>NUCLEOTIDE SEQUENCE [LARGE SCALE GENOMIC DNA]</scope>
</reference>
<feature type="domain" description="Retrotransposon gag" evidence="1">
    <location>
        <begin position="2"/>
        <end position="56"/>
    </location>
</feature>
<keyword evidence="3" id="KW-1185">Reference proteome</keyword>
<name>A0A151QMG7_CAJCA</name>
<gene>
    <name evidence="2" type="ORF">KK1_048227</name>
</gene>
<protein>
    <recommendedName>
        <fullName evidence="1">Retrotransposon gag domain-containing protein</fullName>
    </recommendedName>
</protein>
<evidence type="ECO:0000259" key="1">
    <source>
        <dbReference type="Pfam" id="PF03732"/>
    </source>
</evidence>
<dbReference type="AlphaFoldDB" id="A0A151QMG7"/>
<evidence type="ECO:0000313" key="3">
    <source>
        <dbReference type="Proteomes" id="UP000075243"/>
    </source>
</evidence>
<dbReference type="InterPro" id="IPR005162">
    <property type="entry name" value="Retrotrans_gag_dom"/>
</dbReference>